<sequence>MVSYLSTFSSIETILPHSQKNPASKRPRFFISDFVGRNSKQSISSFLLPAPVTGNLSLTCTRVGIPERNTVPNIVSSNPGKFVVPGNSMF</sequence>
<evidence type="ECO:0000313" key="1">
    <source>
        <dbReference type="EMBL" id="QSS53121.1"/>
    </source>
</evidence>
<protein>
    <submittedName>
        <fullName evidence="1">No significant blast hit</fullName>
    </submittedName>
</protein>
<proteinExistence type="predicted"/>
<name>A0A8A1LGV5_AJEC8</name>
<reference evidence="1" key="1">
    <citation type="submission" date="2021-01" db="EMBL/GenBank/DDBJ databases">
        <title>Chromosome-level genome assembly of a human fungal pathogen reveals clustering of transcriptionally co-regulated genes.</title>
        <authorList>
            <person name="Voorhies M."/>
            <person name="Cohen S."/>
            <person name="Shea T.P."/>
            <person name="Petrus S."/>
            <person name="Munoz J.F."/>
            <person name="Poplawski S."/>
            <person name="Goldman W.E."/>
            <person name="Michael T."/>
            <person name="Cuomo C.A."/>
            <person name="Sil A."/>
            <person name="Beyhan S."/>
        </authorList>
    </citation>
    <scope>NUCLEOTIDE SEQUENCE</scope>
    <source>
        <strain evidence="1">H88</strain>
    </source>
</reference>
<dbReference type="Proteomes" id="UP000663419">
    <property type="component" value="Chromosome 3"/>
</dbReference>
<gene>
    <name evidence="1" type="ORF">I7I53_00284</name>
</gene>
<evidence type="ECO:0000313" key="2">
    <source>
        <dbReference type="Proteomes" id="UP000663419"/>
    </source>
</evidence>
<dbReference type="EMBL" id="CP069104">
    <property type="protein sequence ID" value="QSS53121.1"/>
    <property type="molecule type" value="Genomic_DNA"/>
</dbReference>
<dbReference type="AlphaFoldDB" id="A0A8A1LGV5"/>
<accession>A0A8A1LGV5</accession>
<organism evidence="1 2">
    <name type="scientific">Ajellomyces capsulatus (strain H88)</name>
    <name type="common">Darling's disease fungus</name>
    <name type="synonym">Histoplasma capsulatum</name>
    <dbReference type="NCBI Taxonomy" id="544711"/>
    <lineage>
        <taxon>Eukaryota</taxon>
        <taxon>Fungi</taxon>
        <taxon>Dikarya</taxon>
        <taxon>Ascomycota</taxon>
        <taxon>Pezizomycotina</taxon>
        <taxon>Eurotiomycetes</taxon>
        <taxon>Eurotiomycetidae</taxon>
        <taxon>Onygenales</taxon>
        <taxon>Ajellomycetaceae</taxon>
        <taxon>Histoplasma</taxon>
    </lineage>
</organism>
<dbReference type="VEuPathDB" id="FungiDB:I7I53_00284"/>